<evidence type="ECO:0000256" key="5">
    <source>
        <dbReference type="ARBA" id="ARBA00023315"/>
    </source>
</evidence>
<organism evidence="8 9">
    <name type="scientific">Candidatus Vampirococcus lugosii</name>
    <dbReference type="NCBI Taxonomy" id="2789015"/>
    <lineage>
        <taxon>Bacteria</taxon>
        <taxon>Candidatus Absconditibacteriota</taxon>
        <taxon>Vampirococcus</taxon>
    </lineage>
</organism>
<name>A0ABS5QLI6_9BACT</name>
<dbReference type="RefSeq" id="WP_213348384.1">
    <property type="nucleotide sequence ID" value="NZ_JAEDAM010000008.1"/>
</dbReference>
<keyword evidence="5" id="KW-0012">Acyltransferase</keyword>
<protein>
    <recommendedName>
        <fullName evidence="1">N(6)-L-threonylcarbamoyladenine synthase</fullName>
        <ecNumber evidence="1">2.3.1.234</ecNumber>
    </recommendedName>
</protein>
<dbReference type="NCBIfam" id="TIGR00329">
    <property type="entry name" value="gcp_kae1"/>
    <property type="match status" value="1"/>
</dbReference>
<dbReference type="Gene3D" id="3.30.420.40">
    <property type="match status" value="2"/>
</dbReference>
<evidence type="ECO:0000313" key="8">
    <source>
        <dbReference type="EMBL" id="MBS8121643.1"/>
    </source>
</evidence>
<sequence>MEKVLAIETSCDDTSVAIVNYDGKFIKTEKSVSYSQIKEHKKFGGVVPEIASRLHNEKIIGILESIGKDNIVKCDKIVVTANPGLPGSLIIGKTVANILGEYYGKEIIYENHIHGHIFSILLGRDIDKINLPIAILTASGGHNDIYILSKNDNKFNLEHIGMTLDDASGECFDKCARMLGGPYPGGAWISKIAKDGKNDDDLKIGPIYLKQNEYKYSFSGIKSKVYYAIKQIEEKYGSLSDQDIKNIAYMTQEAIVKSLGKKIIQACLEYECKTLSIVGGVSANDRLIEYIQNKTKKYNIDVIRPIKKEYSTDNADMIGASYLGKKYYFNLSLIN</sequence>
<evidence type="ECO:0000256" key="6">
    <source>
        <dbReference type="ARBA" id="ARBA00048117"/>
    </source>
</evidence>
<keyword evidence="4" id="KW-0479">Metal-binding</keyword>
<evidence type="ECO:0000256" key="1">
    <source>
        <dbReference type="ARBA" id="ARBA00012156"/>
    </source>
</evidence>
<keyword evidence="9" id="KW-1185">Reference proteome</keyword>
<dbReference type="SUPFAM" id="SSF53067">
    <property type="entry name" value="Actin-like ATPase domain"/>
    <property type="match status" value="1"/>
</dbReference>
<comment type="caution">
    <text evidence="8">The sequence shown here is derived from an EMBL/GenBank/DDBJ whole genome shotgun (WGS) entry which is preliminary data.</text>
</comment>
<proteinExistence type="predicted"/>
<comment type="catalytic activity">
    <reaction evidence="6">
        <text>L-threonylcarbamoyladenylate + adenosine(37) in tRNA = N(6)-L-threonylcarbamoyladenosine(37) in tRNA + AMP + H(+)</text>
        <dbReference type="Rhea" id="RHEA:37059"/>
        <dbReference type="Rhea" id="RHEA-COMP:10162"/>
        <dbReference type="Rhea" id="RHEA-COMP:10163"/>
        <dbReference type="ChEBI" id="CHEBI:15378"/>
        <dbReference type="ChEBI" id="CHEBI:73682"/>
        <dbReference type="ChEBI" id="CHEBI:74411"/>
        <dbReference type="ChEBI" id="CHEBI:74418"/>
        <dbReference type="ChEBI" id="CHEBI:456215"/>
        <dbReference type="EC" id="2.3.1.234"/>
    </reaction>
</comment>
<dbReference type="EMBL" id="JAEDAM010000008">
    <property type="protein sequence ID" value="MBS8121643.1"/>
    <property type="molecule type" value="Genomic_DNA"/>
</dbReference>
<reference evidence="8 9" key="1">
    <citation type="journal article" date="2021" name="Nat. Commun.">
        <title>Reductive evolution and unique predatory mode in the CPR bacterium Vampirococcus lugosii.</title>
        <authorList>
            <person name="Moreira D."/>
            <person name="Zivanovic Y."/>
            <person name="Lopez-Archilla A.I."/>
            <person name="Iniesto M."/>
            <person name="Lopez-Garcia P."/>
        </authorList>
    </citation>
    <scope>NUCLEOTIDE SEQUENCE [LARGE SCALE GENOMIC DNA]</scope>
    <source>
        <strain evidence="8">Chiprana</strain>
    </source>
</reference>
<gene>
    <name evidence="8" type="ORF">VAMP_12n215</name>
</gene>
<keyword evidence="8" id="KW-0378">Hydrolase</keyword>
<dbReference type="InterPro" id="IPR000905">
    <property type="entry name" value="Gcp-like_dom"/>
</dbReference>
<dbReference type="Proteomes" id="UP000680365">
    <property type="component" value="Unassembled WGS sequence"/>
</dbReference>
<evidence type="ECO:0000313" key="9">
    <source>
        <dbReference type="Proteomes" id="UP000680365"/>
    </source>
</evidence>
<dbReference type="EC" id="2.3.1.234" evidence="1"/>
<dbReference type="InterPro" id="IPR017861">
    <property type="entry name" value="KAE1/TsaD"/>
</dbReference>
<dbReference type="GO" id="GO:0004222">
    <property type="term" value="F:metalloendopeptidase activity"/>
    <property type="evidence" value="ECO:0007669"/>
    <property type="project" value="UniProtKB-EC"/>
</dbReference>
<dbReference type="PRINTS" id="PR00789">
    <property type="entry name" value="OSIALOPTASE"/>
</dbReference>
<accession>A0ABS5QLI6</accession>
<dbReference type="InterPro" id="IPR043129">
    <property type="entry name" value="ATPase_NBD"/>
</dbReference>
<feature type="domain" description="Gcp-like" evidence="7">
    <location>
        <begin position="31"/>
        <end position="319"/>
    </location>
</feature>
<dbReference type="PANTHER" id="PTHR11735">
    <property type="entry name" value="TRNA N6-ADENOSINE THREONYLCARBAMOYLTRANSFERASE"/>
    <property type="match status" value="1"/>
</dbReference>
<keyword evidence="2" id="KW-0808">Transferase</keyword>
<evidence type="ECO:0000256" key="3">
    <source>
        <dbReference type="ARBA" id="ARBA00022694"/>
    </source>
</evidence>
<evidence type="ECO:0000259" key="7">
    <source>
        <dbReference type="Pfam" id="PF00814"/>
    </source>
</evidence>
<evidence type="ECO:0000256" key="2">
    <source>
        <dbReference type="ARBA" id="ARBA00022679"/>
    </source>
</evidence>
<evidence type="ECO:0000256" key="4">
    <source>
        <dbReference type="ARBA" id="ARBA00022723"/>
    </source>
</evidence>
<dbReference type="Pfam" id="PF00814">
    <property type="entry name" value="TsaD"/>
    <property type="match status" value="1"/>
</dbReference>
<dbReference type="PANTHER" id="PTHR11735:SF6">
    <property type="entry name" value="TRNA N6-ADENOSINE THREONYLCARBAMOYLTRANSFERASE, MITOCHONDRIAL"/>
    <property type="match status" value="1"/>
</dbReference>
<keyword evidence="3" id="KW-0819">tRNA processing</keyword>